<dbReference type="Proteomes" id="UP000034589">
    <property type="component" value="Unassembled WGS sequence"/>
</dbReference>
<evidence type="ECO:0000259" key="3">
    <source>
        <dbReference type="Pfam" id="PF13739"/>
    </source>
</evidence>
<dbReference type="EMBL" id="LCPV01000034">
    <property type="protein sequence ID" value="KKW06499.1"/>
    <property type="molecule type" value="Genomic_DNA"/>
</dbReference>
<evidence type="ECO:0000256" key="1">
    <source>
        <dbReference type="SAM" id="SignalP"/>
    </source>
</evidence>
<evidence type="ECO:0000313" key="4">
    <source>
        <dbReference type="EMBL" id="KKW06499.1"/>
    </source>
</evidence>
<dbReference type="InterPro" id="IPR025303">
    <property type="entry name" value="PdaC"/>
</dbReference>
<sequence length="231" mass="25686">MRRTLIILTALACLALVYSVAWYMQDATTPAKTNGENEVQEEKRMSVATAIVSEETAEYVIDAQYPTFDNPAINNAIEKFINNAIAQFKVETSEAPPLTSETRYEFTSIFNGVYIGEDIMSARLIVSIYMGGAHPVSFVYGLNFDRATGRELTQEDALRMLDMSLEQVSAEAISELNAQFDEGVFFVEGAVAKPENYSTFAIDEGSVTFIFQPYQVAPYAAGLQEVSFKRR</sequence>
<proteinExistence type="predicted"/>
<dbReference type="InterPro" id="IPR037126">
    <property type="entry name" value="PdaC/RsiV-like_sf"/>
</dbReference>
<dbReference type="Gene3D" id="3.90.640.20">
    <property type="entry name" value="Heat-shock cognate protein, ATPase"/>
    <property type="match status" value="1"/>
</dbReference>
<reference evidence="4 5" key="1">
    <citation type="journal article" date="2015" name="Nature">
        <title>rRNA introns, odd ribosomes, and small enigmatic genomes across a large radiation of phyla.</title>
        <authorList>
            <person name="Brown C.T."/>
            <person name="Hug L.A."/>
            <person name="Thomas B.C."/>
            <person name="Sharon I."/>
            <person name="Castelle C.J."/>
            <person name="Singh A."/>
            <person name="Wilkins M.J."/>
            <person name="Williams K.H."/>
            <person name="Banfield J.F."/>
        </authorList>
    </citation>
    <scope>NUCLEOTIDE SEQUENCE [LARGE SCALE GENOMIC DNA]</scope>
</reference>
<dbReference type="InterPro" id="IPR021729">
    <property type="entry name" value="DUF3298"/>
</dbReference>
<feature type="chain" id="PRO_5002541148" description="DUF3298 domain-containing protein" evidence="1">
    <location>
        <begin position="24"/>
        <end position="231"/>
    </location>
</feature>
<dbReference type="AlphaFoldDB" id="A0A0G1YJD1"/>
<evidence type="ECO:0000313" key="5">
    <source>
        <dbReference type="Proteomes" id="UP000034589"/>
    </source>
</evidence>
<feature type="domain" description="Deacetylase PdaC" evidence="3">
    <location>
        <begin position="54"/>
        <end position="136"/>
    </location>
</feature>
<evidence type="ECO:0000259" key="2">
    <source>
        <dbReference type="Pfam" id="PF11738"/>
    </source>
</evidence>
<keyword evidence="1" id="KW-0732">Signal</keyword>
<gene>
    <name evidence="4" type="ORF">UY39_C0034G0004</name>
</gene>
<feature type="signal peptide" evidence="1">
    <location>
        <begin position="1"/>
        <end position="23"/>
    </location>
</feature>
<dbReference type="Pfam" id="PF13739">
    <property type="entry name" value="PdaC"/>
    <property type="match status" value="1"/>
</dbReference>
<dbReference type="Pfam" id="PF11738">
    <property type="entry name" value="DUF3298"/>
    <property type="match status" value="1"/>
</dbReference>
<protein>
    <recommendedName>
        <fullName evidence="6">DUF3298 domain-containing protein</fullName>
    </recommendedName>
</protein>
<comment type="caution">
    <text evidence="4">The sequence shown here is derived from an EMBL/GenBank/DDBJ whole genome shotgun (WGS) entry which is preliminary data.</text>
</comment>
<accession>A0A0G1YJD1</accession>
<dbReference type="Gene3D" id="3.30.565.40">
    <property type="entry name" value="Fervidobacterium nodosum Rt17-B1 like"/>
    <property type="match status" value="1"/>
</dbReference>
<organism evidence="4 5">
    <name type="scientific">Candidatus Kaiserbacteria bacterium GW2011_GWC2_49_12</name>
    <dbReference type="NCBI Taxonomy" id="1618675"/>
    <lineage>
        <taxon>Bacteria</taxon>
        <taxon>Candidatus Kaiseribacteriota</taxon>
    </lineage>
</organism>
<name>A0A0G1YJD1_9BACT</name>
<feature type="domain" description="DUF3298" evidence="2">
    <location>
        <begin position="166"/>
        <end position="228"/>
    </location>
</feature>
<evidence type="ECO:0008006" key="6">
    <source>
        <dbReference type="Google" id="ProtNLM"/>
    </source>
</evidence>